<evidence type="ECO:0000256" key="1">
    <source>
        <dbReference type="ARBA" id="ARBA00024195"/>
    </source>
</evidence>
<dbReference type="GO" id="GO:0004252">
    <property type="term" value="F:serine-type endopeptidase activity"/>
    <property type="evidence" value="ECO:0007669"/>
    <property type="project" value="InterPro"/>
</dbReference>
<organism evidence="3">
    <name type="scientific">Anopheles coluzzii</name>
    <name type="common">African malaria mosquito</name>
    <dbReference type="NCBI Taxonomy" id="1518534"/>
    <lineage>
        <taxon>Eukaryota</taxon>
        <taxon>Metazoa</taxon>
        <taxon>Ecdysozoa</taxon>
        <taxon>Arthropoda</taxon>
        <taxon>Hexapoda</taxon>
        <taxon>Insecta</taxon>
        <taxon>Pterygota</taxon>
        <taxon>Neoptera</taxon>
        <taxon>Endopterygota</taxon>
        <taxon>Diptera</taxon>
        <taxon>Nematocera</taxon>
        <taxon>Culicoidea</taxon>
        <taxon>Culicidae</taxon>
        <taxon>Anophelinae</taxon>
        <taxon>Anopheles</taxon>
    </lineage>
</organism>
<name>A0A8W7PCC5_ANOCL</name>
<feature type="domain" description="Peptidase S1" evidence="2">
    <location>
        <begin position="29"/>
        <end position="269"/>
    </location>
</feature>
<dbReference type="Pfam" id="PF00089">
    <property type="entry name" value="Trypsin"/>
    <property type="match status" value="1"/>
</dbReference>
<dbReference type="PROSITE" id="PS50240">
    <property type="entry name" value="TRYPSIN_DOM"/>
    <property type="match status" value="1"/>
</dbReference>
<dbReference type="PANTHER" id="PTHR24260:SF147">
    <property type="entry name" value="EG:BACR7A4.3 PROTEIN-RELATED"/>
    <property type="match status" value="1"/>
</dbReference>
<dbReference type="InterPro" id="IPR043504">
    <property type="entry name" value="Peptidase_S1_PA_chymotrypsin"/>
</dbReference>
<accession>A0A8W7PCC5</accession>
<dbReference type="InterPro" id="IPR009003">
    <property type="entry name" value="Peptidase_S1_PA"/>
</dbReference>
<evidence type="ECO:0000313" key="3">
    <source>
        <dbReference type="EnsemblMetazoa" id="ACOM029016-PA.1"/>
    </source>
</evidence>
<proteinExistence type="inferred from homology"/>
<dbReference type="AlphaFoldDB" id="A0A8W7PCC5"/>
<dbReference type="InterPro" id="IPR001254">
    <property type="entry name" value="Trypsin_dom"/>
</dbReference>
<comment type="similarity">
    <text evidence="1">Belongs to the peptidase S1 family. CLIP subfamily.</text>
</comment>
<dbReference type="GO" id="GO:0006508">
    <property type="term" value="P:proteolysis"/>
    <property type="evidence" value="ECO:0007669"/>
    <property type="project" value="InterPro"/>
</dbReference>
<evidence type="ECO:0000259" key="2">
    <source>
        <dbReference type="PROSITE" id="PS50240"/>
    </source>
</evidence>
<dbReference type="SUPFAM" id="SSF50494">
    <property type="entry name" value="Trypsin-like serine proteases"/>
    <property type="match status" value="1"/>
</dbReference>
<dbReference type="InterPro" id="IPR051333">
    <property type="entry name" value="CLIP_Serine_Protease"/>
</dbReference>
<dbReference type="PANTHER" id="PTHR24260">
    <property type="match status" value="1"/>
</dbReference>
<dbReference type="Gene3D" id="2.40.10.10">
    <property type="entry name" value="Trypsin-like serine proteases"/>
    <property type="match status" value="1"/>
</dbReference>
<sequence length="406" mass="46720">MIFLDCGKRFTTTYQPKSQFLLVLPFESPHTALIVEEESYTIQCLGSLITENVILGAGYCVPDESASYLALFTEDPWYDNYHVEQKHKIVDFSVHPSYKNGSSIDNIALMKLEKNVKYVSTIEPRESLLMFYIVYWVFYFCDLYSINTHVIPACLWPKEAVYKLYYPFNDDVSSFIEKEPLFPIDTSKCDTNLLFTTRTGESKLEKECDEYESIDQCSKWTSGPVEMRLFHDGKTVPFLVGILCDIKNGHMVAYIPILQFRDWITSTLESFQQSDAAEYVFKPSDCAERHKHLREHTNNYIFDDDVLLEDDFDPNKNKMPFNSHTVKLLWADELATNVSSCYGAHVEPDAIITLARCTSYLGAYTTGTSASVNEISSVDMNSDLDRDARYRMAEGFEFTRQANFLM</sequence>
<dbReference type="EnsemblMetazoa" id="ACOM029016-RA">
    <property type="protein sequence ID" value="ACOM029016-PA.1"/>
    <property type="gene ID" value="ACOM029016"/>
</dbReference>
<dbReference type="Proteomes" id="UP000075882">
    <property type="component" value="Unassembled WGS sequence"/>
</dbReference>
<protein>
    <recommendedName>
        <fullName evidence="2">Peptidase S1 domain-containing protein</fullName>
    </recommendedName>
</protein>
<reference evidence="3" key="1">
    <citation type="submission" date="2022-08" db="UniProtKB">
        <authorList>
            <consortium name="EnsemblMetazoa"/>
        </authorList>
    </citation>
    <scope>IDENTIFICATION</scope>
</reference>